<evidence type="ECO:0000313" key="3">
    <source>
        <dbReference type="Proteomes" id="UP000095209"/>
    </source>
</evidence>
<gene>
    <name evidence="2" type="ORF">BFG57_16310</name>
</gene>
<dbReference type="PROSITE" id="PS51186">
    <property type="entry name" value="GNAT"/>
    <property type="match status" value="1"/>
</dbReference>
<dbReference type="PANTHER" id="PTHR43792">
    <property type="entry name" value="GNAT FAMILY, PUTATIVE (AFU_ORTHOLOGUE AFUA_3G00765)-RELATED-RELATED"/>
    <property type="match status" value="1"/>
</dbReference>
<dbReference type="SUPFAM" id="SSF55729">
    <property type="entry name" value="Acyl-CoA N-acyltransferases (Nat)"/>
    <property type="match status" value="1"/>
</dbReference>
<dbReference type="Gene3D" id="3.40.630.30">
    <property type="match status" value="1"/>
</dbReference>
<comment type="caution">
    <text evidence="2">The sequence shown here is derived from an EMBL/GenBank/DDBJ whole genome shotgun (WGS) entry which is preliminary data.</text>
</comment>
<proteinExistence type="predicted"/>
<reference evidence="2 3" key="1">
    <citation type="submission" date="2016-08" db="EMBL/GenBank/DDBJ databases">
        <title>Genome of Bacillus solimangrovi GH2-4.</title>
        <authorList>
            <person name="Lim S."/>
            <person name="Kim B.-C."/>
        </authorList>
    </citation>
    <scope>NUCLEOTIDE SEQUENCE [LARGE SCALE GENOMIC DNA]</scope>
    <source>
        <strain evidence="2 3">GH2-4</strain>
    </source>
</reference>
<dbReference type="OrthoDB" id="423921at2"/>
<dbReference type="Proteomes" id="UP000095209">
    <property type="component" value="Unassembled WGS sequence"/>
</dbReference>
<organism evidence="2 3">
    <name type="scientific">Bacillus solimangrovi</name>
    <dbReference type="NCBI Taxonomy" id="1305675"/>
    <lineage>
        <taxon>Bacteria</taxon>
        <taxon>Bacillati</taxon>
        <taxon>Bacillota</taxon>
        <taxon>Bacilli</taxon>
        <taxon>Bacillales</taxon>
        <taxon>Bacillaceae</taxon>
        <taxon>Bacillus</taxon>
    </lineage>
</organism>
<evidence type="ECO:0000313" key="2">
    <source>
        <dbReference type="EMBL" id="OEH92338.1"/>
    </source>
</evidence>
<dbReference type="PANTHER" id="PTHR43792:SF1">
    <property type="entry name" value="N-ACETYLTRANSFERASE DOMAIN-CONTAINING PROTEIN"/>
    <property type="match status" value="1"/>
</dbReference>
<dbReference type="RefSeq" id="WP_069717621.1">
    <property type="nucleotide sequence ID" value="NZ_MJEH01000031.1"/>
</dbReference>
<feature type="domain" description="N-acetyltransferase" evidence="1">
    <location>
        <begin position="7"/>
        <end position="154"/>
    </location>
</feature>
<keyword evidence="3" id="KW-1185">Reference proteome</keyword>
<dbReference type="InterPro" id="IPR051531">
    <property type="entry name" value="N-acetyltransferase"/>
</dbReference>
<dbReference type="InterPro" id="IPR016181">
    <property type="entry name" value="Acyl_CoA_acyltransferase"/>
</dbReference>
<dbReference type="STRING" id="1305675.BFG57_16310"/>
<dbReference type="InterPro" id="IPR000182">
    <property type="entry name" value="GNAT_dom"/>
</dbReference>
<keyword evidence="2" id="KW-0808">Transferase</keyword>
<sequence>MSYKFDIMTQEQAEDIAYKWHYNGVYAFYDMEADKEDLTEFLDQEERADSYYIVSKDNEMIGFFCFQLDECNSVDIGLGMKPELTGKGLGNEFLQAGLDYAGKTYTPDKLTLSVATFNKRAIKVYEKVGFYPVKTFMQSTNGSHFEFVKMEKNL</sequence>
<evidence type="ECO:0000259" key="1">
    <source>
        <dbReference type="PROSITE" id="PS51186"/>
    </source>
</evidence>
<accession>A0A1E5LE27</accession>
<dbReference type="Pfam" id="PF00583">
    <property type="entry name" value="Acetyltransf_1"/>
    <property type="match status" value="1"/>
</dbReference>
<dbReference type="EMBL" id="MJEH01000031">
    <property type="protein sequence ID" value="OEH92338.1"/>
    <property type="molecule type" value="Genomic_DNA"/>
</dbReference>
<protein>
    <submittedName>
        <fullName evidence="2">GNAT family N-acetyltransferase</fullName>
    </submittedName>
</protein>
<name>A0A1E5LE27_9BACI</name>
<dbReference type="GO" id="GO:0016747">
    <property type="term" value="F:acyltransferase activity, transferring groups other than amino-acyl groups"/>
    <property type="evidence" value="ECO:0007669"/>
    <property type="project" value="InterPro"/>
</dbReference>
<dbReference type="AlphaFoldDB" id="A0A1E5LE27"/>